<evidence type="ECO:0000256" key="8">
    <source>
        <dbReference type="SAM" id="Phobius"/>
    </source>
</evidence>
<keyword evidence="5 8" id="KW-1133">Transmembrane helix</keyword>
<feature type="transmembrane region" description="Helical" evidence="8">
    <location>
        <begin position="125"/>
        <end position="146"/>
    </location>
</feature>
<dbReference type="EMBL" id="SOAW01000001">
    <property type="protein sequence ID" value="TDT34433.1"/>
    <property type="molecule type" value="Genomic_DNA"/>
</dbReference>
<feature type="transmembrane region" description="Helical" evidence="8">
    <location>
        <begin position="186"/>
        <end position="213"/>
    </location>
</feature>
<feature type="transmembrane region" description="Helical" evidence="8">
    <location>
        <begin position="25"/>
        <end position="48"/>
    </location>
</feature>
<evidence type="ECO:0000256" key="4">
    <source>
        <dbReference type="ARBA" id="ARBA00022692"/>
    </source>
</evidence>
<feature type="transmembrane region" description="Helical" evidence="8">
    <location>
        <begin position="283"/>
        <end position="305"/>
    </location>
</feature>
<evidence type="ECO:0000256" key="3">
    <source>
        <dbReference type="ARBA" id="ARBA00022679"/>
    </source>
</evidence>
<dbReference type="AlphaFoldDB" id="A0A4R7JCN5"/>
<evidence type="ECO:0000256" key="7">
    <source>
        <dbReference type="ARBA" id="ARBA00024033"/>
    </source>
</evidence>
<sequence length="432" mass="45619">MSTTVPPADAAPDRDAGGRARRRRLALFLVALPWPFLAGLYAAGGWPWQPTPFDLDVYLQAAHRFLVGEPIYPQPEPALPMIYPPVAALLAVPLQLSGAAAPAIWSLINSALVVAVFLRIGLHGWHAPMVATVAIGLGGPINQVFFLGQVGIALMAMCILDLAPGPTLISRLGAWLPDRVRLPEKLLPVGTLVGVATAIKLTPALFIVALVLLGRHRGAVVATVSALVATGVGFVVRPAESLDYWLGIATGDFPGAADSAYQITNQSLAAIGARFLAVAERPIWLTLAGGLLPVLLCLLAAVVVHRAGEPMLALLLVGLGSTVAAPISWTHAYTWLAPIAVLVLLRPVGEWVRLLAVLTWAWFAFEPFQDLNTDTEVGLRLSLPAQAATAAGALLSLLLLVVAWAWARTARPARVPPPADLGPLTTEGRKLR</sequence>
<comment type="similarity">
    <text evidence="7">Belongs to the glycosyltransferase 87 family.</text>
</comment>
<evidence type="ECO:0000256" key="2">
    <source>
        <dbReference type="ARBA" id="ARBA00022475"/>
    </source>
</evidence>
<evidence type="ECO:0000256" key="5">
    <source>
        <dbReference type="ARBA" id="ARBA00022989"/>
    </source>
</evidence>
<protein>
    <submittedName>
        <fullName evidence="9">Alpha-1,2-mannosyltransferase</fullName>
    </submittedName>
</protein>
<feature type="transmembrane region" description="Helical" evidence="8">
    <location>
        <begin position="219"/>
        <end position="236"/>
    </location>
</feature>
<proteinExistence type="inferred from homology"/>
<dbReference type="Proteomes" id="UP000295371">
    <property type="component" value="Unassembled WGS sequence"/>
</dbReference>
<keyword evidence="10" id="KW-1185">Reference proteome</keyword>
<dbReference type="OrthoDB" id="9774600at2"/>
<gene>
    <name evidence="9" type="ORF">CLV29_2099</name>
</gene>
<dbReference type="RefSeq" id="WP_133754803.1">
    <property type="nucleotide sequence ID" value="NZ_CP171129.1"/>
</dbReference>
<name>A0A4R7JCN5_9ACTN</name>
<dbReference type="GO" id="GO:0016758">
    <property type="term" value="F:hexosyltransferase activity"/>
    <property type="evidence" value="ECO:0007669"/>
    <property type="project" value="InterPro"/>
</dbReference>
<keyword evidence="4 8" id="KW-0812">Transmembrane</keyword>
<evidence type="ECO:0000313" key="9">
    <source>
        <dbReference type="EMBL" id="TDT34433.1"/>
    </source>
</evidence>
<evidence type="ECO:0000256" key="6">
    <source>
        <dbReference type="ARBA" id="ARBA00023136"/>
    </source>
</evidence>
<comment type="caution">
    <text evidence="9">The sequence shown here is derived from an EMBL/GenBank/DDBJ whole genome shotgun (WGS) entry which is preliminary data.</text>
</comment>
<feature type="transmembrane region" description="Helical" evidence="8">
    <location>
        <begin position="99"/>
        <end position="118"/>
    </location>
</feature>
<keyword evidence="2" id="KW-1003">Cell membrane</keyword>
<feature type="transmembrane region" description="Helical" evidence="8">
    <location>
        <begin position="311"/>
        <end position="336"/>
    </location>
</feature>
<dbReference type="InterPro" id="IPR018584">
    <property type="entry name" value="GT87"/>
</dbReference>
<keyword evidence="6 8" id="KW-0472">Membrane</keyword>
<evidence type="ECO:0000256" key="1">
    <source>
        <dbReference type="ARBA" id="ARBA00004651"/>
    </source>
</evidence>
<reference evidence="9 10" key="1">
    <citation type="submission" date="2019-03" db="EMBL/GenBank/DDBJ databases">
        <title>Genomic Encyclopedia of Archaeal and Bacterial Type Strains, Phase II (KMG-II): from individual species to whole genera.</title>
        <authorList>
            <person name="Goeker M."/>
        </authorList>
    </citation>
    <scope>NUCLEOTIDE SEQUENCE [LARGE SCALE GENOMIC DNA]</scope>
    <source>
        <strain evidence="9 10">DSM 24323</strain>
    </source>
</reference>
<dbReference type="Pfam" id="PF09594">
    <property type="entry name" value="GT87"/>
    <property type="match status" value="1"/>
</dbReference>
<keyword evidence="9" id="KW-0328">Glycosyltransferase</keyword>
<organism evidence="9 10">
    <name type="scientific">Naumannella halotolerans</name>
    <dbReference type="NCBI Taxonomy" id="993414"/>
    <lineage>
        <taxon>Bacteria</taxon>
        <taxon>Bacillati</taxon>
        <taxon>Actinomycetota</taxon>
        <taxon>Actinomycetes</taxon>
        <taxon>Propionibacteriales</taxon>
        <taxon>Propionibacteriaceae</taxon>
        <taxon>Naumannella</taxon>
    </lineage>
</organism>
<keyword evidence="3 9" id="KW-0808">Transferase</keyword>
<dbReference type="GO" id="GO:0005886">
    <property type="term" value="C:plasma membrane"/>
    <property type="evidence" value="ECO:0007669"/>
    <property type="project" value="UniProtKB-SubCell"/>
</dbReference>
<evidence type="ECO:0000313" key="10">
    <source>
        <dbReference type="Proteomes" id="UP000295371"/>
    </source>
</evidence>
<feature type="transmembrane region" description="Helical" evidence="8">
    <location>
        <begin position="385"/>
        <end position="407"/>
    </location>
</feature>
<accession>A0A4R7JCN5</accession>
<comment type="subcellular location">
    <subcellularLocation>
        <location evidence="1">Cell membrane</location>
        <topology evidence="1">Multi-pass membrane protein</topology>
    </subcellularLocation>
</comment>